<evidence type="ECO:0000313" key="3">
    <source>
        <dbReference type="WBParaSite" id="PSAMB.scaffold1489size30818.g13430.t1"/>
    </source>
</evidence>
<evidence type="ECO:0000313" key="2">
    <source>
        <dbReference type="Proteomes" id="UP000887566"/>
    </source>
</evidence>
<organism evidence="2 3">
    <name type="scientific">Plectus sambesii</name>
    <dbReference type="NCBI Taxonomy" id="2011161"/>
    <lineage>
        <taxon>Eukaryota</taxon>
        <taxon>Metazoa</taxon>
        <taxon>Ecdysozoa</taxon>
        <taxon>Nematoda</taxon>
        <taxon>Chromadorea</taxon>
        <taxon>Plectida</taxon>
        <taxon>Plectina</taxon>
        <taxon>Plectoidea</taxon>
        <taxon>Plectidae</taxon>
        <taxon>Plectus</taxon>
    </lineage>
</organism>
<dbReference type="SUPFAM" id="SSF53335">
    <property type="entry name" value="S-adenosyl-L-methionine-dependent methyltransferases"/>
    <property type="match status" value="1"/>
</dbReference>
<dbReference type="WBParaSite" id="PSAMB.scaffold1489size30818.g13430.t1">
    <property type="protein sequence ID" value="PSAMB.scaffold1489size30818.g13430.t1"/>
    <property type="gene ID" value="PSAMB.scaffold1489size30818.g13430"/>
</dbReference>
<dbReference type="CDD" id="cd02440">
    <property type="entry name" value="AdoMet_MTases"/>
    <property type="match status" value="1"/>
</dbReference>
<reference evidence="3" key="1">
    <citation type="submission" date="2022-11" db="UniProtKB">
        <authorList>
            <consortium name="WormBaseParasite"/>
        </authorList>
    </citation>
    <scope>IDENTIFICATION</scope>
</reference>
<dbReference type="InterPro" id="IPR041698">
    <property type="entry name" value="Methyltransf_25"/>
</dbReference>
<dbReference type="Pfam" id="PF13649">
    <property type="entry name" value="Methyltransf_25"/>
    <property type="match status" value="1"/>
</dbReference>
<dbReference type="InterPro" id="IPR029063">
    <property type="entry name" value="SAM-dependent_MTases_sf"/>
</dbReference>
<evidence type="ECO:0000259" key="1">
    <source>
        <dbReference type="Pfam" id="PF13649"/>
    </source>
</evidence>
<feature type="domain" description="Methyltransferase" evidence="1">
    <location>
        <begin position="60"/>
        <end position="161"/>
    </location>
</feature>
<name>A0A914V5V4_9BILA</name>
<keyword evidence="2" id="KW-1185">Reference proteome</keyword>
<protein>
    <submittedName>
        <fullName evidence="3">Methyltransferase domain-containing protein</fullName>
    </submittedName>
</protein>
<sequence length="267" mass="29885">MKCVSILAAEAETRELSLPASATSCSIRIPTLNNKGSMITRECEQFTEFIKVATLPNSRVLEIGSAFGFVALKALSKGASDYTANDACEDHLRILAKSVMDTYPDRHDNVHLLPGRFPEVATLLASESYDAILAANILQFLTNDELVEAFSQFRRLLKPGGKLFLSMLTAFADFLPKEFLISFNANVVPIKNLEDFQNYPGFIPSLKAIDSALTDDSFFAFNIDVTKFLLKREHFAVDYCDYDWTKSMRPWKTDGRETLIAVAKKEQ</sequence>
<proteinExistence type="predicted"/>
<dbReference type="Proteomes" id="UP000887566">
    <property type="component" value="Unplaced"/>
</dbReference>
<dbReference type="Gene3D" id="3.40.50.150">
    <property type="entry name" value="Vaccinia Virus protein VP39"/>
    <property type="match status" value="1"/>
</dbReference>
<dbReference type="AlphaFoldDB" id="A0A914V5V4"/>
<accession>A0A914V5V4</accession>